<comment type="caution">
    <text evidence="2">The sequence shown here is derived from an EMBL/GenBank/DDBJ whole genome shotgun (WGS) entry which is preliminary data.</text>
</comment>
<reference evidence="2" key="1">
    <citation type="submission" date="2017-08" db="EMBL/GenBank/DDBJ databases">
        <authorList>
            <person name="Polle J.E."/>
            <person name="Barry K."/>
            <person name="Cushman J."/>
            <person name="Schmutz J."/>
            <person name="Tran D."/>
            <person name="Hathwaick L.T."/>
            <person name="Yim W.C."/>
            <person name="Jenkins J."/>
            <person name="Mckie-Krisberg Z.M."/>
            <person name="Prochnik S."/>
            <person name="Lindquist E."/>
            <person name="Dockter R.B."/>
            <person name="Adam C."/>
            <person name="Molina H."/>
            <person name="Bunkerborg J."/>
            <person name="Jin E."/>
            <person name="Buchheim M."/>
            <person name="Magnuson J."/>
        </authorList>
    </citation>
    <scope>NUCLEOTIDE SEQUENCE</scope>
    <source>
        <strain evidence="2">CCAP 19/18</strain>
    </source>
</reference>
<accession>A0ABQ7H5X8</accession>
<evidence type="ECO:0000256" key="1">
    <source>
        <dbReference type="SAM" id="MobiDB-lite"/>
    </source>
</evidence>
<evidence type="ECO:0000313" key="3">
    <source>
        <dbReference type="Proteomes" id="UP000815325"/>
    </source>
</evidence>
<dbReference type="EMBL" id="MU069465">
    <property type="protein sequence ID" value="KAF5842265.1"/>
    <property type="molecule type" value="Genomic_DNA"/>
</dbReference>
<organism evidence="2 3">
    <name type="scientific">Dunaliella salina</name>
    <name type="common">Green alga</name>
    <name type="synonym">Protococcus salinus</name>
    <dbReference type="NCBI Taxonomy" id="3046"/>
    <lineage>
        <taxon>Eukaryota</taxon>
        <taxon>Viridiplantae</taxon>
        <taxon>Chlorophyta</taxon>
        <taxon>core chlorophytes</taxon>
        <taxon>Chlorophyceae</taxon>
        <taxon>CS clade</taxon>
        <taxon>Chlamydomonadales</taxon>
        <taxon>Dunaliellaceae</taxon>
        <taxon>Dunaliella</taxon>
    </lineage>
</organism>
<sequence>MDFWGTCCARRCATSASARSEHAQDKHKTAAVVFYEGTCLCAQMRYQRQCTHQTGAEQAEVSGSDVLWCTCLCAQMRCQRHCMQQTGAERAEDSGSNFMVHVFVRADALPAPVHNKQAQNKQETAAVMSYGALVCARRCTTSANVFLHAQMRCQRQCTHQTGAEQAEDSGSDVLWYTCLCAQMRCQRQCMQQTGAEQAEDSNSDLLWCTCLRAQMRCQSQCAQQAGAEQAEDSGSDIHYQRQCAQQAGAGQAEGSGSLEGSLAPIPNSLWGSMGEGVGAADNSGRGTNGSSGIGSGLGMPAWNMGMDGSKLPEDYVMRTAAMSEGGLSMSLSPGTLF</sequence>
<name>A0ABQ7H5X8_DUNSA</name>
<feature type="region of interest" description="Disordered" evidence="1">
    <location>
        <begin position="273"/>
        <end position="294"/>
    </location>
</feature>
<proteinExistence type="predicted"/>
<gene>
    <name evidence="2" type="ORF">DUNSADRAFT_8328</name>
</gene>
<dbReference type="Proteomes" id="UP000815325">
    <property type="component" value="Unassembled WGS sequence"/>
</dbReference>
<keyword evidence="3" id="KW-1185">Reference proteome</keyword>
<evidence type="ECO:0000313" key="2">
    <source>
        <dbReference type="EMBL" id="KAF5842265.1"/>
    </source>
</evidence>
<protein>
    <submittedName>
        <fullName evidence="2">Uncharacterized protein</fullName>
    </submittedName>
</protein>